<dbReference type="InterPro" id="IPR021158">
    <property type="entry name" value="Pept_M10A_Zn_BS"/>
</dbReference>
<feature type="binding site" evidence="11">
    <location>
        <position position="274"/>
    </location>
    <ligand>
        <name>Zn(2+)</name>
        <dbReference type="ChEBI" id="CHEBI:29105"/>
        <label>2</label>
        <note>catalytic</note>
    </ligand>
</feature>
<dbReference type="InterPro" id="IPR001584">
    <property type="entry name" value="Integrase_cat-core"/>
</dbReference>
<dbReference type="InterPro" id="IPR043502">
    <property type="entry name" value="DNA/RNA_pol_sf"/>
</dbReference>
<feature type="binding site" evidence="11">
    <location>
        <position position="229"/>
    </location>
    <ligand>
        <name>Ca(2+)</name>
        <dbReference type="ChEBI" id="CHEBI:29108"/>
        <label>3</label>
    </ligand>
</feature>
<keyword evidence="6 11" id="KW-0862">Zinc</keyword>
<dbReference type="GO" id="GO:0006508">
    <property type="term" value="P:proteolysis"/>
    <property type="evidence" value="ECO:0007669"/>
    <property type="project" value="UniProtKB-KW"/>
</dbReference>
<dbReference type="InterPro" id="IPR036397">
    <property type="entry name" value="RNaseH_sf"/>
</dbReference>
<feature type="binding site" evidence="11">
    <location>
        <position position="221"/>
    </location>
    <ligand>
        <name>Zn(2+)</name>
        <dbReference type="ChEBI" id="CHEBI:29105"/>
        <label>1</label>
    </ligand>
</feature>
<gene>
    <name evidence="15" type="ORF">CEY00_Acc02386</name>
</gene>
<evidence type="ECO:0000256" key="3">
    <source>
        <dbReference type="ARBA" id="ARBA00022723"/>
    </source>
</evidence>
<comment type="similarity">
    <text evidence="1">Belongs to the peptidase M10A family. Matrix metalloproteinases (MMPs) subfamily.</text>
</comment>
<dbReference type="GO" id="GO:0030574">
    <property type="term" value="P:collagen catabolic process"/>
    <property type="evidence" value="ECO:0007669"/>
    <property type="project" value="TreeGrafter"/>
</dbReference>
<feature type="active site" evidence="10">
    <location>
        <position position="271"/>
    </location>
</feature>
<dbReference type="InterPro" id="IPR036365">
    <property type="entry name" value="PGBD-like_sf"/>
</dbReference>
<dbReference type="SMART" id="SM00235">
    <property type="entry name" value="ZnMc"/>
    <property type="match status" value="1"/>
</dbReference>
<feature type="binding site" evidence="11">
    <location>
        <position position="270"/>
    </location>
    <ligand>
        <name>Zn(2+)</name>
        <dbReference type="ChEBI" id="CHEBI:29105"/>
        <label>2</label>
        <note>catalytic</note>
    </ligand>
</feature>
<dbReference type="GO" id="GO:0008270">
    <property type="term" value="F:zinc ion binding"/>
    <property type="evidence" value="ECO:0007669"/>
    <property type="project" value="InterPro"/>
</dbReference>
<dbReference type="PRINTS" id="PR00138">
    <property type="entry name" value="MATRIXIN"/>
</dbReference>
<dbReference type="GO" id="GO:0030198">
    <property type="term" value="P:extracellular matrix organization"/>
    <property type="evidence" value="ECO:0007669"/>
    <property type="project" value="TreeGrafter"/>
</dbReference>
<dbReference type="Pfam" id="PF01471">
    <property type="entry name" value="PG_binding_1"/>
    <property type="match status" value="1"/>
</dbReference>
<accession>A0A2R6RYU4</accession>
<proteinExistence type="inferred from homology"/>
<evidence type="ECO:0000256" key="8">
    <source>
        <dbReference type="ARBA" id="ARBA00023145"/>
    </source>
</evidence>
<evidence type="ECO:0000256" key="11">
    <source>
        <dbReference type="PIRSR" id="PIRSR621190-2"/>
    </source>
</evidence>
<keyword evidence="4 13" id="KW-0732">Signal</keyword>
<feature type="signal peptide" evidence="13">
    <location>
        <begin position="1"/>
        <end position="26"/>
    </location>
</feature>
<dbReference type="InterPro" id="IPR033739">
    <property type="entry name" value="M10A_MMP"/>
</dbReference>
<dbReference type="PROSITE" id="PS00546">
    <property type="entry name" value="CYSTEINE_SWITCH"/>
    <property type="match status" value="1"/>
</dbReference>
<feature type="domain" description="Integrase catalytic" evidence="14">
    <location>
        <begin position="348"/>
        <end position="445"/>
    </location>
</feature>
<evidence type="ECO:0000256" key="6">
    <source>
        <dbReference type="ARBA" id="ARBA00022833"/>
    </source>
</evidence>
<dbReference type="CDD" id="cd04278">
    <property type="entry name" value="ZnMc_MMP"/>
    <property type="match status" value="1"/>
</dbReference>
<feature type="binding site" evidence="11">
    <location>
        <position position="248"/>
    </location>
    <ligand>
        <name>Ca(2+)</name>
        <dbReference type="ChEBI" id="CHEBI:29108"/>
        <label>3</label>
    </ligand>
</feature>
<keyword evidence="5" id="KW-0378">Hydrolase</keyword>
<dbReference type="InterPro" id="IPR006026">
    <property type="entry name" value="Peptidase_Metallo"/>
</dbReference>
<dbReference type="Pfam" id="PF00413">
    <property type="entry name" value="Peptidase_M10"/>
    <property type="match status" value="1"/>
</dbReference>
<keyword evidence="7" id="KW-0482">Metalloprotease</keyword>
<dbReference type="GO" id="GO:0003676">
    <property type="term" value="F:nucleic acid binding"/>
    <property type="evidence" value="ECO:0007669"/>
    <property type="project" value="InterPro"/>
</dbReference>
<evidence type="ECO:0000256" key="9">
    <source>
        <dbReference type="ARBA" id="ARBA00023180"/>
    </source>
</evidence>
<feature type="binding site" evidence="11">
    <location>
        <position position="280"/>
    </location>
    <ligand>
        <name>Zn(2+)</name>
        <dbReference type="ChEBI" id="CHEBI:29105"/>
        <label>2</label>
        <note>catalytic</note>
    </ligand>
</feature>
<dbReference type="Proteomes" id="UP000241394">
    <property type="component" value="Chromosome LG2"/>
</dbReference>
<dbReference type="InParanoid" id="A0A2R6RYU4"/>
<evidence type="ECO:0000256" key="4">
    <source>
        <dbReference type="ARBA" id="ARBA00022729"/>
    </source>
</evidence>
<dbReference type="SUPFAM" id="SSF53098">
    <property type="entry name" value="Ribonuclease H-like"/>
    <property type="match status" value="1"/>
</dbReference>
<feature type="binding site" description="in inhibited form" evidence="11">
    <location>
        <position position="122"/>
    </location>
    <ligand>
        <name>Zn(2+)</name>
        <dbReference type="ChEBI" id="CHEBI:29105"/>
        <label>2</label>
        <note>catalytic</note>
    </ligand>
</feature>
<dbReference type="AlphaFoldDB" id="A0A2R6RYU4"/>
<feature type="binding site" evidence="11">
    <location>
        <position position="251"/>
    </location>
    <ligand>
        <name>Ca(2+)</name>
        <dbReference type="ChEBI" id="CHEBI:29108"/>
        <label>1</label>
    </ligand>
</feature>
<keyword evidence="11" id="KW-0106">Calcium</keyword>
<evidence type="ECO:0000259" key="14">
    <source>
        <dbReference type="PROSITE" id="PS50994"/>
    </source>
</evidence>
<keyword evidence="8" id="KW-0865">Zymogen</keyword>
<keyword evidence="9" id="KW-0325">Glycoprotein</keyword>
<dbReference type="OrthoDB" id="406838at2759"/>
<feature type="binding site" evidence="11">
    <location>
        <position position="236"/>
    </location>
    <ligand>
        <name>Zn(2+)</name>
        <dbReference type="ChEBI" id="CHEBI:29105"/>
        <label>1</label>
    </ligand>
</feature>
<dbReference type="SUPFAM" id="SSF47090">
    <property type="entry name" value="PGBD-like"/>
    <property type="match status" value="1"/>
</dbReference>
<evidence type="ECO:0000256" key="12">
    <source>
        <dbReference type="PIRSR" id="PIRSR621190-5"/>
    </source>
</evidence>
<evidence type="ECO:0000256" key="10">
    <source>
        <dbReference type="PIRSR" id="PIRSR621190-1"/>
    </source>
</evidence>
<evidence type="ECO:0000313" key="16">
    <source>
        <dbReference type="Proteomes" id="UP000241394"/>
    </source>
</evidence>
<dbReference type="PANTHER" id="PTHR10201:SF213">
    <property type="entry name" value="METALLOENDOPROTEINASE 2-MMP-LIKE"/>
    <property type="match status" value="1"/>
</dbReference>
<dbReference type="SUPFAM" id="SSF55486">
    <property type="entry name" value="Metalloproteases ('zincins'), catalytic domain"/>
    <property type="match status" value="1"/>
</dbReference>
<dbReference type="GO" id="GO:0015074">
    <property type="term" value="P:DNA integration"/>
    <property type="evidence" value="ECO:0007669"/>
    <property type="project" value="InterPro"/>
</dbReference>
<comment type="caution">
    <text evidence="15">The sequence shown here is derived from an EMBL/GenBank/DDBJ whole genome shotgun (WGS) entry which is preliminary data.</text>
</comment>
<feature type="binding site" evidence="11">
    <location>
        <position position="228"/>
    </location>
    <ligand>
        <name>Ca(2+)</name>
        <dbReference type="ChEBI" id="CHEBI:29108"/>
        <label>3</label>
    </ligand>
</feature>
<dbReference type="EMBL" id="NKQK01000002">
    <property type="protein sequence ID" value="PSS35187.1"/>
    <property type="molecule type" value="Genomic_DNA"/>
</dbReference>
<evidence type="ECO:0000313" key="15">
    <source>
        <dbReference type="EMBL" id="PSS35187.1"/>
    </source>
</evidence>
<organism evidence="15 16">
    <name type="scientific">Actinidia chinensis var. chinensis</name>
    <name type="common">Chinese soft-hair kiwi</name>
    <dbReference type="NCBI Taxonomy" id="1590841"/>
    <lineage>
        <taxon>Eukaryota</taxon>
        <taxon>Viridiplantae</taxon>
        <taxon>Streptophyta</taxon>
        <taxon>Embryophyta</taxon>
        <taxon>Tracheophyta</taxon>
        <taxon>Spermatophyta</taxon>
        <taxon>Magnoliopsida</taxon>
        <taxon>eudicotyledons</taxon>
        <taxon>Gunneridae</taxon>
        <taxon>Pentapetalae</taxon>
        <taxon>asterids</taxon>
        <taxon>Ericales</taxon>
        <taxon>Actinidiaceae</taxon>
        <taxon>Actinidia</taxon>
    </lineage>
</organism>
<evidence type="ECO:0000256" key="2">
    <source>
        <dbReference type="ARBA" id="ARBA00022670"/>
    </source>
</evidence>
<evidence type="ECO:0000256" key="7">
    <source>
        <dbReference type="ARBA" id="ARBA00023049"/>
    </source>
</evidence>
<dbReference type="InterPro" id="IPR024079">
    <property type="entry name" value="MetalloPept_cat_dom_sf"/>
</dbReference>
<dbReference type="GO" id="GO:0031012">
    <property type="term" value="C:extracellular matrix"/>
    <property type="evidence" value="ECO:0007669"/>
    <property type="project" value="InterPro"/>
</dbReference>
<feature type="binding site" evidence="11">
    <location>
        <position position="223"/>
    </location>
    <ligand>
        <name>Zn(2+)</name>
        <dbReference type="ChEBI" id="CHEBI:29105"/>
        <label>1</label>
    </ligand>
</feature>
<dbReference type="Gene3D" id="3.40.390.10">
    <property type="entry name" value="Collagenase (Catalytic Domain)"/>
    <property type="match status" value="1"/>
</dbReference>
<comment type="cofactor">
    <cofactor evidence="11">
        <name>Zn(2+)</name>
        <dbReference type="ChEBI" id="CHEBI:29105"/>
    </cofactor>
    <text evidence="11">Binds 2 Zn(2+) ions per subunit.</text>
</comment>
<dbReference type="GO" id="GO:0004222">
    <property type="term" value="F:metalloendopeptidase activity"/>
    <property type="evidence" value="ECO:0007669"/>
    <property type="project" value="InterPro"/>
</dbReference>
<reference evidence="15 16" key="1">
    <citation type="submission" date="2017-07" db="EMBL/GenBank/DDBJ databases">
        <title>An improved, manually edited Actinidia chinensis var. chinensis (kiwifruit) genome highlights the challenges associated with draft genomes and gene prediction in plants.</title>
        <authorList>
            <person name="Pilkington S."/>
            <person name="Crowhurst R."/>
            <person name="Hilario E."/>
            <person name="Nardozza S."/>
            <person name="Fraser L."/>
            <person name="Peng Y."/>
            <person name="Gunaseelan K."/>
            <person name="Simpson R."/>
            <person name="Tahir J."/>
            <person name="Deroles S."/>
            <person name="Templeton K."/>
            <person name="Luo Z."/>
            <person name="Davy M."/>
            <person name="Cheng C."/>
            <person name="Mcneilage M."/>
            <person name="Scaglione D."/>
            <person name="Liu Y."/>
            <person name="Zhang Q."/>
            <person name="Datson P."/>
            <person name="De Silva N."/>
            <person name="Gardiner S."/>
            <person name="Bassett H."/>
            <person name="Chagne D."/>
            <person name="Mccallum J."/>
            <person name="Dzierzon H."/>
            <person name="Deng C."/>
            <person name="Wang Y.-Y."/>
            <person name="Barron N."/>
            <person name="Manako K."/>
            <person name="Bowen J."/>
            <person name="Foster T."/>
            <person name="Erridge Z."/>
            <person name="Tiffin H."/>
            <person name="Waite C."/>
            <person name="Davies K."/>
            <person name="Grierson E."/>
            <person name="Laing W."/>
            <person name="Kirk R."/>
            <person name="Chen X."/>
            <person name="Wood M."/>
            <person name="Montefiori M."/>
            <person name="Brummell D."/>
            <person name="Schwinn K."/>
            <person name="Catanach A."/>
            <person name="Fullerton C."/>
            <person name="Li D."/>
            <person name="Meiyalaghan S."/>
            <person name="Nieuwenhuizen N."/>
            <person name="Read N."/>
            <person name="Prakash R."/>
            <person name="Hunter D."/>
            <person name="Zhang H."/>
            <person name="Mckenzie M."/>
            <person name="Knabel M."/>
            <person name="Harris A."/>
            <person name="Allan A."/>
            <person name="Chen A."/>
            <person name="Janssen B."/>
            <person name="Plunkett B."/>
            <person name="Dwamena C."/>
            <person name="Voogd C."/>
            <person name="Leif D."/>
            <person name="Lafferty D."/>
            <person name="Souleyre E."/>
            <person name="Varkonyi-Gasic E."/>
            <person name="Gambi F."/>
            <person name="Hanley J."/>
            <person name="Yao J.-L."/>
            <person name="Cheung J."/>
            <person name="David K."/>
            <person name="Warren B."/>
            <person name="Marsh K."/>
            <person name="Snowden K."/>
            <person name="Lin-Wang K."/>
            <person name="Brian L."/>
            <person name="Martinez-Sanchez M."/>
            <person name="Wang M."/>
            <person name="Ileperuma N."/>
            <person name="Macnee N."/>
            <person name="Campin R."/>
            <person name="Mcatee P."/>
            <person name="Drummond R."/>
            <person name="Espley R."/>
            <person name="Ireland H."/>
            <person name="Wu R."/>
            <person name="Atkinson R."/>
            <person name="Karunairetnam S."/>
            <person name="Bulley S."/>
            <person name="Chunkath S."/>
            <person name="Hanley Z."/>
            <person name="Storey R."/>
            <person name="Thrimawithana A."/>
            <person name="Thomson S."/>
            <person name="David C."/>
            <person name="Testolin R."/>
        </authorList>
    </citation>
    <scope>NUCLEOTIDE SEQUENCE [LARGE SCALE GENOMIC DNA]</scope>
    <source>
        <strain evidence="16">cv. Red5</strain>
        <tissue evidence="15">Young leaf</tissue>
    </source>
</reference>
<feature type="chain" id="PRO_5015343779" evidence="13">
    <location>
        <begin position="27"/>
        <end position="727"/>
    </location>
</feature>
<dbReference type="InterPro" id="IPR002477">
    <property type="entry name" value="Peptidoglycan-bd-like"/>
</dbReference>
<sequence length="727" mass="82109">MESKFFQLCFFILLLLSVILPFPSHANPSEPKAEKPSPFEYIKHFQGCHKGEKVESLHQLKTYLEHFGYLNYQHSPNQTHVHDDNFEDLLESAIKTYQLNYRLRATGILDAETVSKMMAPRCGFPDIINGTNSMQAGKKKTHHIYNAIHTVSHYSLFPGLPRWPASQTHLTYFFLPGTDSQAMSAVTRAFSKWGFATHFIFSETLEYEKANMKISFHRRDHGDGYPFDGPGGVIAHSWAPRDGRCHFDTDEPWAFGAVAGSFDLESVALHEIGHLLGLGHSSEKNAIMYASIAQGVTRSLHEDDIQGIKALYNVDSSLTVASSQWTSPPRIKHQTPVSVSTALTAKLQILRSDNGGEYVNLQFCEYFYHYELIYETSCSQTPQQNGIAERKNRHILETTRVLLLGAHVASSYWPDANTTVVHLINQMPSKVLEFQTSLQTLSTYVTLPTALMLLPRTDTFFSPVPNSSLQRETRDEELNWLRFSGTENMETIAPTTTQSIVEELIAKESPEAEIVSLLSSVPNDPSLENIIEVSSPTTPLILQNERKYILDLLLEVGLLECKPANTPIVQNHKLGEYPDQIPIDKRRYERLVGKLIYLSHTRPDIAYAVSVVSQFMYCPSEDHMDVVIQILKYLKSSPRKGLMFSKSNHLRIEGNTDADWAGNISDRKSTSGYFTFFGGNLVTWRSKKQKVVALSSAEAKFRGMAKGLYELLWLKRLLIEIGFTPNC</sequence>
<dbReference type="FunFam" id="3.40.390.10:FF:000018">
    <property type="entry name" value="Metalloendoproteinase 1"/>
    <property type="match status" value="1"/>
</dbReference>
<feature type="binding site" evidence="11">
    <location>
        <position position="288"/>
    </location>
    <ligand>
        <name>Zn(2+)</name>
        <dbReference type="ChEBI" id="CHEBI:29105"/>
        <label>2</label>
        <note>catalytic</note>
    </ligand>
</feature>
<comment type="cofactor">
    <cofactor evidence="11">
        <name>Ca(2+)</name>
        <dbReference type="ChEBI" id="CHEBI:29108"/>
    </cofactor>
    <text evidence="11">Can bind about 5 Ca(2+) ions per subunit.</text>
</comment>
<dbReference type="InterPro" id="IPR021190">
    <property type="entry name" value="Pept_M10A"/>
</dbReference>
<evidence type="ECO:0000256" key="5">
    <source>
        <dbReference type="ARBA" id="ARBA00022801"/>
    </source>
</evidence>
<dbReference type="CDD" id="cd09272">
    <property type="entry name" value="RNase_HI_RT_Ty1"/>
    <property type="match status" value="1"/>
</dbReference>
<feature type="short sequence motif" description="Cysteine switch" evidence="12">
    <location>
        <begin position="120"/>
        <end position="151"/>
    </location>
</feature>
<feature type="binding site" evidence="11">
    <location>
        <position position="246"/>
    </location>
    <ligand>
        <name>Zn(2+)</name>
        <dbReference type="ChEBI" id="CHEBI:29105"/>
        <label>1</label>
    </ligand>
</feature>
<keyword evidence="3 11" id="KW-0479">Metal-binding</keyword>
<keyword evidence="2" id="KW-0645">Protease</keyword>
<dbReference type="PROSITE" id="PS50994">
    <property type="entry name" value="INTEGRASE"/>
    <property type="match status" value="1"/>
</dbReference>
<reference evidence="16" key="2">
    <citation type="journal article" date="2018" name="BMC Genomics">
        <title>A manually annotated Actinidia chinensis var. chinensis (kiwifruit) genome highlights the challenges associated with draft genomes and gene prediction in plants.</title>
        <authorList>
            <person name="Pilkington S.M."/>
            <person name="Crowhurst R."/>
            <person name="Hilario E."/>
            <person name="Nardozza S."/>
            <person name="Fraser L."/>
            <person name="Peng Y."/>
            <person name="Gunaseelan K."/>
            <person name="Simpson R."/>
            <person name="Tahir J."/>
            <person name="Deroles S.C."/>
            <person name="Templeton K."/>
            <person name="Luo Z."/>
            <person name="Davy M."/>
            <person name="Cheng C."/>
            <person name="McNeilage M."/>
            <person name="Scaglione D."/>
            <person name="Liu Y."/>
            <person name="Zhang Q."/>
            <person name="Datson P."/>
            <person name="De Silva N."/>
            <person name="Gardiner S.E."/>
            <person name="Bassett H."/>
            <person name="Chagne D."/>
            <person name="McCallum J."/>
            <person name="Dzierzon H."/>
            <person name="Deng C."/>
            <person name="Wang Y.Y."/>
            <person name="Barron L."/>
            <person name="Manako K."/>
            <person name="Bowen J."/>
            <person name="Foster T.M."/>
            <person name="Erridge Z.A."/>
            <person name="Tiffin H."/>
            <person name="Waite C.N."/>
            <person name="Davies K.M."/>
            <person name="Grierson E.P."/>
            <person name="Laing W.A."/>
            <person name="Kirk R."/>
            <person name="Chen X."/>
            <person name="Wood M."/>
            <person name="Montefiori M."/>
            <person name="Brummell D.A."/>
            <person name="Schwinn K.E."/>
            <person name="Catanach A."/>
            <person name="Fullerton C."/>
            <person name="Li D."/>
            <person name="Meiyalaghan S."/>
            <person name="Nieuwenhuizen N."/>
            <person name="Read N."/>
            <person name="Prakash R."/>
            <person name="Hunter D."/>
            <person name="Zhang H."/>
            <person name="McKenzie M."/>
            <person name="Knabel M."/>
            <person name="Harris A."/>
            <person name="Allan A.C."/>
            <person name="Gleave A."/>
            <person name="Chen A."/>
            <person name="Janssen B.J."/>
            <person name="Plunkett B."/>
            <person name="Ampomah-Dwamena C."/>
            <person name="Voogd C."/>
            <person name="Leif D."/>
            <person name="Lafferty D."/>
            <person name="Souleyre E.J.F."/>
            <person name="Varkonyi-Gasic E."/>
            <person name="Gambi F."/>
            <person name="Hanley J."/>
            <person name="Yao J.L."/>
            <person name="Cheung J."/>
            <person name="David K.M."/>
            <person name="Warren B."/>
            <person name="Marsh K."/>
            <person name="Snowden K.C."/>
            <person name="Lin-Wang K."/>
            <person name="Brian L."/>
            <person name="Martinez-Sanchez M."/>
            <person name="Wang M."/>
            <person name="Ileperuma N."/>
            <person name="Macnee N."/>
            <person name="Campin R."/>
            <person name="McAtee P."/>
            <person name="Drummond R.S.M."/>
            <person name="Espley R.V."/>
            <person name="Ireland H.S."/>
            <person name="Wu R."/>
            <person name="Atkinson R.G."/>
            <person name="Karunairetnam S."/>
            <person name="Bulley S."/>
            <person name="Chunkath S."/>
            <person name="Hanley Z."/>
            <person name="Storey R."/>
            <person name="Thrimawithana A.H."/>
            <person name="Thomson S."/>
            <person name="David C."/>
            <person name="Testolin R."/>
            <person name="Huang H."/>
            <person name="Hellens R.P."/>
            <person name="Schaffer R.J."/>
        </authorList>
    </citation>
    <scope>NUCLEOTIDE SEQUENCE [LARGE SCALE GENOMIC DNA]</scope>
    <source>
        <strain evidence="16">cv. Red5</strain>
    </source>
</reference>
<dbReference type="InterPro" id="IPR001818">
    <property type="entry name" value="Pept_M10_metallopeptidase"/>
</dbReference>
<dbReference type="SUPFAM" id="SSF56672">
    <property type="entry name" value="DNA/RNA polymerases"/>
    <property type="match status" value="1"/>
</dbReference>
<protein>
    <submittedName>
        <fullName evidence="15">Metalloendoproteinase</fullName>
    </submittedName>
</protein>
<feature type="binding site" evidence="11">
    <location>
        <position position="251"/>
    </location>
    <ligand>
        <name>Ca(2+)</name>
        <dbReference type="ChEBI" id="CHEBI:29108"/>
        <label>3</label>
    </ligand>
</feature>
<dbReference type="Gene3D" id="3.30.420.10">
    <property type="entry name" value="Ribonuclease H-like superfamily/Ribonuclease H"/>
    <property type="match status" value="1"/>
</dbReference>
<evidence type="ECO:0000256" key="1">
    <source>
        <dbReference type="ARBA" id="ARBA00009614"/>
    </source>
</evidence>
<dbReference type="Gramene" id="PSS35187">
    <property type="protein sequence ID" value="PSS35187"/>
    <property type="gene ID" value="CEY00_Acc02386"/>
</dbReference>
<dbReference type="PANTHER" id="PTHR10201">
    <property type="entry name" value="MATRIX METALLOPROTEINASE"/>
    <property type="match status" value="1"/>
</dbReference>
<dbReference type="InterPro" id="IPR012337">
    <property type="entry name" value="RNaseH-like_sf"/>
</dbReference>
<dbReference type="STRING" id="1590841.A0A2R6RYU4"/>
<name>A0A2R6RYU4_ACTCC</name>
<evidence type="ECO:0000256" key="13">
    <source>
        <dbReference type="SAM" id="SignalP"/>
    </source>
</evidence>
<keyword evidence="16" id="KW-1185">Reference proteome</keyword>